<dbReference type="AlphaFoldDB" id="A0A927HEJ2"/>
<proteinExistence type="predicted"/>
<dbReference type="Proteomes" id="UP000635142">
    <property type="component" value="Unassembled WGS sequence"/>
</dbReference>
<gene>
    <name evidence="1" type="ORF">H9Q16_05810</name>
</gene>
<dbReference type="InterPro" id="IPR003772">
    <property type="entry name" value="YceD"/>
</dbReference>
<evidence type="ECO:0000313" key="2">
    <source>
        <dbReference type="Proteomes" id="UP000635142"/>
    </source>
</evidence>
<dbReference type="RefSeq" id="WP_191074396.1">
    <property type="nucleotide sequence ID" value="NZ_JACTAG010000001.1"/>
</dbReference>
<comment type="caution">
    <text evidence="1">The sequence shown here is derived from an EMBL/GenBank/DDBJ whole genome shotgun (WGS) entry which is preliminary data.</text>
</comment>
<sequence length="183" mass="19895">MSRLPPSDTAIRVADLKQNAEKTFSVRPDAAALSQIAGDLALSALRKVRFEGRLKPLGRTDWTLEAQLGATVVQPCVVTLDPVTTRIDTPVVRHFVQDFVLSDDPETEMPDDDTTESLGPWIDPAEVMKEALALAVPDYPRKDAAALGQMVYAEPGTAPMTDEDAKPFAGLANLKDQLIKPKE</sequence>
<organism evidence="1 2">
    <name type="scientific">Sulfitobacter aestuariivivens</name>
    <dbReference type="NCBI Taxonomy" id="2766981"/>
    <lineage>
        <taxon>Bacteria</taxon>
        <taxon>Pseudomonadati</taxon>
        <taxon>Pseudomonadota</taxon>
        <taxon>Alphaproteobacteria</taxon>
        <taxon>Rhodobacterales</taxon>
        <taxon>Roseobacteraceae</taxon>
        <taxon>Sulfitobacter</taxon>
    </lineage>
</organism>
<evidence type="ECO:0000313" key="1">
    <source>
        <dbReference type="EMBL" id="MBD3663429.1"/>
    </source>
</evidence>
<name>A0A927HEJ2_9RHOB</name>
<dbReference type="EMBL" id="JACTAG010000001">
    <property type="protein sequence ID" value="MBD3663429.1"/>
    <property type="molecule type" value="Genomic_DNA"/>
</dbReference>
<dbReference type="Pfam" id="PF02620">
    <property type="entry name" value="YceD"/>
    <property type="match status" value="1"/>
</dbReference>
<keyword evidence="2" id="KW-1185">Reference proteome</keyword>
<protein>
    <submittedName>
        <fullName evidence="1">DUF177 domain-containing protein</fullName>
    </submittedName>
</protein>
<reference evidence="1" key="1">
    <citation type="submission" date="2020-08" db="EMBL/GenBank/DDBJ databases">
        <title>Sulfitobacter aestuariivivens sp. nov., isolated from a tidal flat.</title>
        <authorList>
            <person name="Park S."/>
            <person name="Yoon J.-H."/>
        </authorList>
    </citation>
    <scope>NUCLEOTIDE SEQUENCE</scope>
    <source>
        <strain evidence="1">TSTF-M16</strain>
    </source>
</reference>
<accession>A0A927HEJ2</accession>